<dbReference type="OrthoDB" id="7065924at2"/>
<keyword evidence="9" id="KW-1185">Reference proteome</keyword>
<dbReference type="PANTHER" id="PTHR32322">
    <property type="entry name" value="INNER MEMBRANE TRANSPORTER"/>
    <property type="match status" value="1"/>
</dbReference>
<gene>
    <name evidence="8" type="ORF">FN976_18255</name>
</gene>
<dbReference type="Pfam" id="PF00892">
    <property type="entry name" value="EamA"/>
    <property type="match status" value="2"/>
</dbReference>
<dbReference type="SUPFAM" id="SSF103481">
    <property type="entry name" value="Multidrug resistance efflux transporter EmrE"/>
    <property type="match status" value="2"/>
</dbReference>
<comment type="similarity">
    <text evidence="2">Belongs to the EamA transporter family.</text>
</comment>
<feature type="transmembrane region" description="Helical" evidence="6">
    <location>
        <begin position="199"/>
        <end position="216"/>
    </location>
</feature>
<feature type="transmembrane region" description="Helical" evidence="6">
    <location>
        <begin position="228"/>
        <end position="245"/>
    </location>
</feature>
<feature type="transmembrane region" description="Helical" evidence="6">
    <location>
        <begin position="136"/>
        <end position="154"/>
    </location>
</feature>
<dbReference type="EMBL" id="VOBQ01000014">
    <property type="protein sequence ID" value="TWO69874.1"/>
    <property type="molecule type" value="Genomic_DNA"/>
</dbReference>
<proteinExistence type="inferred from homology"/>
<feature type="transmembrane region" description="Helical" evidence="6">
    <location>
        <begin position="251"/>
        <end position="270"/>
    </location>
</feature>
<evidence type="ECO:0000256" key="4">
    <source>
        <dbReference type="ARBA" id="ARBA00022989"/>
    </source>
</evidence>
<dbReference type="InterPro" id="IPR000620">
    <property type="entry name" value="EamA_dom"/>
</dbReference>
<evidence type="ECO:0000256" key="6">
    <source>
        <dbReference type="SAM" id="Phobius"/>
    </source>
</evidence>
<feature type="transmembrane region" description="Helical" evidence="6">
    <location>
        <begin position="60"/>
        <end position="77"/>
    </location>
</feature>
<sequence length="274" mass="28413">MHPNLYALAAIALWASLATLGVALNHVPPFLLTGLALVIGSVPAWPLARHWRVPPRTLALGIYGLFGYHFLLFIALRHAPAVEANLVNYLWPLLIVVLAPVILPGLRLTGAHVGAALAGFAGAAVAILGGREASGGWSWGYLPALASAFLWATYSLGTKRVPAFPTAAIGLFGLVSGLLSLACHAALEPNADLSGRDWLLIAVMGLGPLGAAFFLWDKALKGGDPRQIGVLSYITPLASTSLLLAVTGRAFTWSIALAAALIVGAAIVGTRAKA</sequence>
<keyword evidence="5 6" id="KW-0472">Membrane</keyword>
<feature type="transmembrane region" description="Helical" evidence="6">
    <location>
        <begin position="5"/>
        <end position="24"/>
    </location>
</feature>
<feature type="domain" description="EamA" evidence="7">
    <location>
        <begin position="5"/>
        <end position="126"/>
    </location>
</feature>
<comment type="caution">
    <text evidence="8">The sequence shown here is derived from an EMBL/GenBank/DDBJ whole genome shotgun (WGS) entry which is preliminary data.</text>
</comment>
<dbReference type="InterPro" id="IPR050638">
    <property type="entry name" value="AA-Vitamin_Transporters"/>
</dbReference>
<evidence type="ECO:0000256" key="1">
    <source>
        <dbReference type="ARBA" id="ARBA00004141"/>
    </source>
</evidence>
<evidence type="ECO:0000313" key="8">
    <source>
        <dbReference type="EMBL" id="TWO69874.1"/>
    </source>
</evidence>
<feature type="transmembrane region" description="Helical" evidence="6">
    <location>
        <begin position="113"/>
        <end position="130"/>
    </location>
</feature>
<organism evidence="8 9">
    <name type="scientific">Caenimonas sedimenti</name>
    <dbReference type="NCBI Taxonomy" id="2596921"/>
    <lineage>
        <taxon>Bacteria</taxon>
        <taxon>Pseudomonadati</taxon>
        <taxon>Pseudomonadota</taxon>
        <taxon>Betaproteobacteria</taxon>
        <taxon>Burkholderiales</taxon>
        <taxon>Comamonadaceae</taxon>
        <taxon>Caenimonas</taxon>
    </lineage>
</organism>
<keyword evidence="3 6" id="KW-0812">Transmembrane</keyword>
<dbReference type="RefSeq" id="WP_145894588.1">
    <property type="nucleotide sequence ID" value="NZ_VOBQ01000014.1"/>
</dbReference>
<feature type="transmembrane region" description="Helical" evidence="6">
    <location>
        <begin position="166"/>
        <end position="187"/>
    </location>
</feature>
<feature type="domain" description="EamA" evidence="7">
    <location>
        <begin position="139"/>
        <end position="268"/>
    </location>
</feature>
<dbReference type="GO" id="GO:0016020">
    <property type="term" value="C:membrane"/>
    <property type="evidence" value="ECO:0007669"/>
    <property type="project" value="UniProtKB-SubCell"/>
</dbReference>
<feature type="transmembrane region" description="Helical" evidence="6">
    <location>
        <begin position="30"/>
        <end position="48"/>
    </location>
</feature>
<dbReference type="AlphaFoldDB" id="A0A562ZNZ5"/>
<evidence type="ECO:0000256" key="2">
    <source>
        <dbReference type="ARBA" id="ARBA00007362"/>
    </source>
</evidence>
<comment type="subcellular location">
    <subcellularLocation>
        <location evidence="1">Membrane</location>
        <topology evidence="1">Multi-pass membrane protein</topology>
    </subcellularLocation>
</comment>
<dbReference type="InterPro" id="IPR037185">
    <property type="entry name" value="EmrE-like"/>
</dbReference>
<evidence type="ECO:0000256" key="3">
    <source>
        <dbReference type="ARBA" id="ARBA00022692"/>
    </source>
</evidence>
<protein>
    <submittedName>
        <fullName evidence="8">DMT family transporter</fullName>
    </submittedName>
</protein>
<keyword evidence="4 6" id="KW-1133">Transmembrane helix</keyword>
<evidence type="ECO:0000259" key="7">
    <source>
        <dbReference type="Pfam" id="PF00892"/>
    </source>
</evidence>
<name>A0A562ZNZ5_9BURK</name>
<evidence type="ECO:0000256" key="5">
    <source>
        <dbReference type="ARBA" id="ARBA00023136"/>
    </source>
</evidence>
<evidence type="ECO:0000313" key="9">
    <source>
        <dbReference type="Proteomes" id="UP000318199"/>
    </source>
</evidence>
<accession>A0A562ZNZ5</accession>
<reference evidence="8 9" key="1">
    <citation type="submission" date="2019-07" db="EMBL/GenBank/DDBJ databases">
        <title>Caenimonas sedimenti sp. nov., isolated from activated sludge.</title>
        <authorList>
            <person name="Xu J."/>
        </authorList>
    </citation>
    <scope>NUCLEOTIDE SEQUENCE [LARGE SCALE GENOMIC DNA]</scope>
    <source>
        <strain evidence="8 9">HX-9-20</strain>
    </source>
</reference>
<feature type="transmembrane region" description="Helical" evidence="6">
    <location>
        <begin position="89"/>
        <end position="106"/>
    </location>
</feature>
<dbReference type="Proteomes" id="UP000318199">
    <property type="component" value="Unassembled WGS sequence"/>
</dbReference>
<dbReference type="PANTHER" id="PTHR32322:SF2">
    <property type="entry name" value="EAMA DOMAIN-CONTAINING PROTEIN"/>
    <property type="match status" value="1"/>
</dbReference>